<proteinExistence type="inferred from homology"/>
<dbReference type="Pfam" id="PF03015">
    <property type="entry name" value="Sterile"/>
    <property type="match status" value="1"/>
</dbReference>
<dbReference type="PANTHER" id="PTHR11011:SF45">
    <property type="entry name" value="FATTY ACYL-COA REDUCTASE CG8306-RELATED"/>
    <property type="match status" value="1"/>
</dbReference>
<dbReference type="Gene3D" id="3.40.50.720">
    <property type="entry name" value="NAD(P)-binding Rossmann-like Domain"/>
    <property type="match status" value="1"/>
</dbReference>
<dbReference type="GO" id="GO:0035336">
    <property type="term" value="P:long-chain fatty-acyl-CoA metabolic process"/>
    <property type="evidence" value="ECO:0007669"/>
    <property type="project" value="TreeGrafter"/>
</dbReference>
<keyword evidence="4" id="KW-0812">Transmembrane</keyword>
<feature type="domain" description="Fatty acyl-CoA reductase C-terminal" evidence="6">
    <location>
        <begin position="656"/>
        <end position="729"/>
    </location>
</feature>
<keyword evidence="4" id="KW-0472">Membrane</keyword>
<comment type="caution">
    <text evidence="8">The sequence shown here is derived from an EMBL/GenBank/DDBJ whole genome shotgun (WGS) entry which is preliminary data.</text>
</comment>
<dbReference type="InterPro" id="IPR013120">
    <property type="entry name" value="FAR_NAD-bd"/>
</dbReference>
<keyword evidence="2 4" id="KW-0444">Lipid biosynthesis</keyword>
<protein>
    <recommendedName>
        <fullName evidence="4">Fatty acyl-CoA reductase</fullName>
        <ecNumber evidence="4">1.2.1.84</ecNumber>
    </recommendedName>
</protein>
<organism evidence="8 9">
    <name type="scientific">Aristolochia fimbriata</name>
    <name type="common">White veined hardy Dutchman's pipe vine</name>
    <dbReference type="NCBI Taxonomy" id="158543"/>
    <lineage>
        <taxon>Eukaryota</taxon>
        <taxon>Viridiplantae</taxon>
        <taxon>Streptophyta</taxon>
        <taxon>Embryophyta</taxon>
        <taxon>Tracheophyta</taxon>
        <taxon>Spermatophyta</taxon>
        <taxon>Magnoliopsida</taxon>
        <taxon>Magnoliidae</taxon>
        <taxon>Piperales</taxon>
        <taxon>Aristolochiaceae</taxon>
        <taxon>Aristolochia</taxon>
    </lineage>
</organism>
<evidence type="ECO:0000256" key="1">
    <source>
        <dbReference type="ARBA" id="ARBA00005928"/>
    </source>
</evidence>
<dbReference type="AlphaFoldDB" id="A0AAV7EPS6"/>
<reference evidence="8 9" key="1">
    <citation type="submission" date="2021-07" db="EMBL/GenBank/DDBJ databases">
        <title>The Aristolochia fimbriata genome: insights into angiosperm evolution, floral development and chemical biosynthesis.</title>
        <authorList>
            <person name="Jiao Y."/>
        </authorList>
    </citation>
    <scope>NUCLEOTIDE SEQUENCE [LARGE SCALE GENOMIC DNA]</scope>
    <source>
        <strain evidence="8">IBCAS-2021</strain>
        <tissue evidence="8">Leaf</tissue>
    </source>
</reference>
<dbReference type="GO" id="GO:0102965">
    <property type="term" value="F:alcohol-forming long-chain fatty acyl-CoA reductase activity"/>
    <property type="evidence" value="ECO:0007669"/>
    <property type="project" value="UniProtKB-EC"/>
</dbReference>
<dbReference type="Pfam" id="PF07993">
    <property type="entry name" value="NAD_binding_4"/>
    <property type="match status" value="1"/>
</dbReference>
<comment type="similarity">
    <text evidence="1 4">Belongs to the fatty acyl-CoA reductase family.</text>
</comment>
<evidence type="ECO:0000256" key="4">
    <source>
        <dbReference type="RuleBase" id="RU363097"/>
    </source>
</evidence>
<accession>A0AAV7EPS6</accession>
<name>A0AAV7EPS6_ARIFI</name>
<evidence type="ECO:0000256" key="5">
    <source>
        <dbReference type="SAM" id="MobiDB-lite"/>
    </source>
</evidence>
<dbReference type="InterPro" id="IPR026055">
    <property type="entry name" value="FAR"/>
</dbReference>
<keyword evidence="4" id="KW-0521">NADP</keyword>
<evidence type="ECO:0000259" key="6">
    <source>
        <dbReference type="Pfam" id="PF03015"/>
    </source>
</evidence>
<dbReference type="EMBL" id="JAINDJ010000004">
    <property type="protein sequence ID" value="KAG9449622.1"/>
    <property type="molecule type" value="Genomic_DNA"/>
</dbReference>
<keyword evidence="3 4" id="KW-0443">Lipid metabolism</keyword>
<dbReference type="GO" id="GO:0010345">
    <property type="term" value="P:suberin biosynthetic process"/>
    <property type="evidence" value="ECO:0007669"/>
    <property type="project" value="TreeGrafter"/>
</dbReference>
<evidence type="ECO:0000259" key="7">
    <source>
        <dbReference type="Pfam" id="PF07993"/>
    </source>
</evidence>
<evidence type="ECO:0000313" key="8">
    <source>
        <dbReference type="EMBL" id="KAG9449622.1"/>
    </source>
</evidence>
<dbReference type="EC" id="1.2.1.84" evidence="4"/>
<dbReference type="GO" id="GO:0080019">
    <property type="term" value="F:alcohol-forming very long-chain fatty acyl-CoA reductase activity"/>
    <property type="evidence" value="ECO:0007669"/>
    <property type="project" value="InterPro"/>
</dbReference>
<gene>
    <name evidence="8" type="ORF">H6P81_009587</name>
</gene>
<keyword evidence="4" id="KW-1133">Transmembrane helix</keyword>
<dbReference type="InterPro" id="IPR036291">
    <property type="entry name" value="NAD(P)-bd_dom_sf"/>
</dbReference>
<dbReference type="SUPFAM" id="SSF51735">
    <property type="entry name" value="NAD(P)-binding Rossmann-fold domains"/>
    <property type="match status" value="1"/>
</dbReference>
<dbReference type="CDD" id="cd05236">
    <property type="entry name" value="FAR-N_SDR_e"/>
    <property type="match status" value="1"/>
</dbReference>
<comment type="function">
    <text evidence="4">Catalyzes the reduction of fatty acyl-CoA to fatty alcohols.</text>
</comment>
<evidence type="ECO:0000313" key="9">
    <source>
        <dbReference type="Proteomes" id="UP000825729"/>
    </source>
</evidence>
<feature type="transmembrane region" description="Helical" evidence="4">
    <location>
        <begin position="110"/>
        <end position="132"/>
    </location>
</feature>
<dbReference type="InterPro" id="IPR033640">
    <property type="entry name" value="FAR_C"/>
</dbReference>
<dbReference type="Proteomes" id="UP000825729">
    <property type="component" value="Unassembled WGS sequence"/>
</dbReference>
<dbReference type="PANTHER" id="PTHR11011">
    <property type="entry name" value="MALE STERILITY PROTEIN 2-RELATED"/>
    <property type="match status" value="1"/>
</dbReference>
<keyword evidence="9" id="KW-1185">Reference proteome</keyword>
<dbReference type="CDD" id="cd09071">
    <property type="entry name" value="FAR_C"/>
    <property type="match status" value="1"/>
</dbReference>
<evidence type="ECO:0000256" key="2">
    <source>
        <dbReference type="ARBA" id="ARBA00022516"/>
    </source>
</evidence>
<feature type="domain" description="Thioester reductase (TE)" evidence="7">
    <location>
        <begin position="249"/>
        <end position="560"/>
    </location>
</feature>
<feature type="region of interest" description="Disordered" evidence="5">
    <location>
        <begin position="738"/>
        <end position="758"/>
    </location>
</feature>
<evidence type="ECO:0000256" key="3">
    <source>
        <dbReference type="ARBA" id="ARBA00023098"/>
    </source>
</evidence>
<keyword evidence="4" id="KW-0560">Oxidoreductase</keyword>
<sequence>MSFEENGKEREKRSCAVKLKHYRDSEFVGHVLVRTHQRLIRALVPWPPYYTAKVGDAGKREMVAKREPIETEAENPLPLLRIPPSNTKMPTLFLSPVSLSKNPTFFLFYYYYYLAGAPHLLIPLVLMEAVMLNSKQLLRFYTHDPLFATGFTWKKRNTVCCFSSGNAPATSNRGVASVLKERGTLYHNRAPTEAGSLVFSPNGNDNPEELIGVRDSKPYNVGTATTLMEDSNEGGIGILPFLKGKRILITGATGFLGKVLIEKILRTAPDVGEIFVLIKAQSRNAAMNRVKKEIINTELFKCLQELHGKSYQSFMLSKLVPVVGNIRETNLGILEPDMVEEIAGKVDIIVNSAANTTFDERYDTALDINTKGPWRLMNFAKRCRKLKLFLHVSTAYVNGQRQGRVMEKAFSMGDTIARERATLKNSFSPMSSLPLLDVESEIKLALALQTSSEEGNEVAQRMKAVGLQRSRLHGWQDTYVFTKAMGEMLINSSRGEVPVVIMRPSVIESTYKDPFPGWIEGNRMMDPIVLYYGKGQLTGFLVDPKGILDVVPADMVVNATLAAMAKHGGGGGGGRPGINIYHIASSVKNPLLFQDLARHLFEHFNCYPYMDSKGRPIRVPEMKLFHSMDDFASHIWTDARAAMAASPEKISRRFENILGKWIEQAKYLANIYEPYTFYGGKFDNTNTEKLMEAMCEEEKRRFDFNVGRIEWEDYISKVHIPGLRRHVMKGRGSTSAIFKKDSPVHSGHSLSKSHHLEL</sequence>
<comment type="catalytic activity">
    <reaction evidence="4">
        <text>a long-chain fatty acyl-CoA + 2 NADPH + 2 H(+) = a long-chain primary fatty alcohol + 2 NADP(+) + CoA</text>
        <dbReference type="Rhea" id="RHEA:52716"/>
        <dbReference type="ChEBI" id="CHEBI:15378"/>
        <dbReference type="ChEBI" id="CHEBI:57287"/>
        <dbReference type="ChEBI" id="CHEBI:57783"/>
        <dbReference type="ChEBI" id="CHEBI:58349"/>
        <dbReference type="ChEBI" id="CHEBI:77396"/>
        <dbReference type="ChEBI" id="CHEBI:83139"/>
        <dbReference type="EC" id="1.2.1.84"/>
    </reaction>
</comment>